<sequence>MLLQALQTTHFSVLTEGCLEVAAVSLANDILSWNIVCWANPGCWSRYPNPMYTRYFSRNHVQQGGQNEGKGEPPQIRAPEYFIVVQKLMWIPVQGKKLASFQTQEVYYKYRVKYSSASLP</sequence>
<dbReference type="AlphaFoldDB" id="A0ABD0JTM2"/>
<reference evidence="1 2" key="1">
    <citation type="journal article" date="2023" name="Sci. Data">
        <title>Genome assembly of the Korean intertidal mud-creeper Batillaria attramentaria.</title>
        <authorList>
            <person name="Patra A.K."/>
            <person name="Ho P.T."/>
            <person name="Jun S."/>
            <person name="Lee S.J."/>
            <person name="Kim Y."/>
            <person name="Won Y.J."/>
        </authorList>
    </citation>
    <scope>NUCLEOTIDE SEQUENCE [LARGE SCALE GENOMIC DNA]</scope>
    <source>
        <strain evidence="1">Wonlab-2016</strain>
    </source>
</reference>
<dbReference type="Proteomes" id="UP001519460">
    <property type="component" value="Unassembled WGS sequence"/>
</dbReference>
<evidence type="ECO:0000313" key="1">
    <source>
        <dbReference type="EMBL" id="KAK7478248.1"/>
    </source>
</evidence>
<dbReference type="EMBL" id="JACVVK020000330">
    <property type="protein sequence ID" value="KAK7478248.1"/>
    <property type="molecule type" value="Genomic_DNA"/>
</dbReference>
<accession>A0ABD0JTM2</accession>
<comment type="caution">
    <text evidence="1">The sequence shown here is derived from an EMBL/GenBank/DDBJ whole genome shotgun (WGS) entry which is preliminary data.</text>
</comment>
<proteinExistence type="predicted"/>
<organism evidence="1 2">
    <name type="scientific">Batillaria attramentaria</name>
    <dbReference type="NCBI Taxonomy" id="370345"/>
    <lineage>
        <taxon>Eukaryota</taxon>
        <taxon>Metazoa</taxon>
        <taxon>Spiralia</taxon>
        <taxon>Lophotrochozoa</taxon>
        <taxon>Mollusca</taxon>
        <taxon>Gastropoda</taxon>
        <taxon>Caenogastropoda</taxon>
        <taxon>Sorbeoconcha</taxon>
        <taxon>Cerithioidea</taxon>
        <taxon>Batillariidae</taxon>
        <taxon>Batillaria</taxon>
    </lineage>
</organism>
<evidence type="ECO:0000313" key="2">
    <source>
        <dbReference type="Proteomes" id="UP001519460"/>
    </source>
</evidence>
<protein>
    <submittedName>
        <fullName evidence="1">Uncharacterized protein</fullName>
    </submittedName>
</protein>
<keyword evidence="2" id="KW-1185">Reference proteome</keyword>
<name>A0ABD0JTM2_9CAEN</name>
<gene>
    <name evidence="1" type="ORF">BaRGS_00030506</name>
</gene>